<evidence type="ECO:0000259" key="1">
    <source>
        <dbReference type="Pfam" id="PF17919"/>
    </source>
</evidence>
<accession>A0ABD1REE5</accession>
<evidence type="ECO:0000313" key="3">
    <source>
        <dbReference type="Proteomes" id="UP001604336"/>
    </source>
</evidence>
<evidence type="ECO:0000313" key="2">
    <source>
        <dbReference type="EMBL" id="KAL2486311.1"/>
    </source>
</evidence>
<dbReference type="EMBL" id="JBFOLK010000009">
    <property type="protein sequence ID" value="KAL2486311.1"/>
    <property type="molecule type" value="Genomic_DNA"/>
</dbReference>
<organism evidence="2 3">
    <name type="scientific">Abeliophyllum distichum</name>
    <dbReference type="NCBI Taxonomy" id="126358"/>
    <lineage>
        <taxon>Eukaryota</taxon>
        <taxon>Viridiplantae</taxon>
        <taxon>Streptophyta</taxon>
        <taxon>Embryophyta</taxon>
        <taxon>Tracheophyta</taxon>
        <taxon>Spermatophyta</taxon>
        <taxon>Magnoliopsida</taxon>
        <taxon>eudicotyledons</taxon>
        <taxon>Gunneridae</taxon>
        <taxon>Pentapetalae</taxon>
        <taxon>asterids</taxon>
        <taxon>lamiids</taxon>
        <taxon>Lamiales</taxon>
        <taxon>Oleaceae</taxon>
        <taxon>Forsythieae</taxon>
        <taxon>Abeliophyllum</taxon>
    </lineage>
</organism>
<dbReference type="InterPro" id="IPR043502">
    <property type="entry name" value="DNA/RNA_pol_sf"/>
</dbReference>
<reference evidence="3" key="1">
    <citation type="submission" date="2024-07" db="EMBL/GenBank/DDBJ databases">
        <title>Two chromosome-level genome assemblies of Korean endemic species Abeliophyllum distichum and Forsythia ovata (Oleaceae).</title>
        <authorList>
            <person name="Jang H."/>
        </authorList>
    </citation>
    <scope>NUCLEOTIDE SEQUENCE [LARGE SCALE GENOMIC DNA]</scope>
</reference>
<feature type="domain" description="Reverse transcriptase/retrotransposon-derived protein RNase H-like" evidence="1">
    <location>
        <begin position="2"/>
        <end position="79"/>
    </location>
</feature>
<dbReference type="Pfam" id="PF17919">
    <property type="entry name" value="RT_RNaseH_2"/>
    <property type="match status" value="1"/>
</dbReference>
<protein>
    <submittedName>
        <fullName evidence="2">Ribonuclease H</fullName>
    </submittedName>
</protein>
<dbReference type="PANTHER" id="PTHR48475:SF1">
    <property type="entry name" value="RNASE H TYPE-1 DOMAIN-CONTAINING PROTEIN"/>
    <property type="match status" value="1"/>
</dbReference>
<dbReference type="PANTHER" id="PTHR48475">
    <property type="entry name" value="RIBONUCLEASE H"/>
    <property type="match status" value="1"/>
</dbReference>
<dbReference type="InterPro" id="IPR041577">
    <property type="entry name" value="RT_RNaseH_2"/>
</dbReference>
<gene>
    <name evidence="2" type="ORF">Adt_31067</name>
</gene>
<dbReference type="Proteomes" id="UP001604336">
    <property type="component" value="Unassembled WGS sequence"/>
</dbReference>
<sequence length="148" mass="16489">MKECENTFWELKTLLGRAPLLSKPKNGETLLIYLAVLDKAVRSLLICEEGQTQLSVYYVSKALQDANTRPSVKRQALANFVAEFAHIPEGLFEAQSQKIPTWKLYVDGSLGEARVGARILLVSPDGHNLNCALYLELKAPNMRRSSKA</sequence>
<keyword evidence="3" id="KW-1185">Reference proteome</keyword>
<proteinExistence type="predicted"/>
<dbReference type="SUPFAM" id="SSF56672">
    <property type="entry name" value="DNA/RNA polymerases"/>
    <property type="match status" value="1"/>
</dbReference>
<comment type="caution">
    <text evidence="2">The sequence shown here is derived from an EMBL/GenBank/DDBJ whole genome shotgun (WGS) entry which is preliminary data.</text>
</comment>
<name>A0ABD1REE5_9LAMI</name>
<dbReference type="AlphaFoldDB" id="A0ABD1REE5"/>